<dbReference type="GO" id="GO:0005634">
    <property type="term" value="C:nucleus"/>
    <property type="evidence" value="ECO:0007669"/>
    <property type="project" value="TreeGrafter"/>
</dbReference>
<evidence type="ECO:0000256" key="5">
    <source>
        <dbReference type="PROSITE-ProRule" id="PRU00042"/>
    </source>
</evidence>
<dbReference type="AlphaFoldDB" id="A0A7L4MSP0"/>
<dbReference type="GO" id="GO:0000977">
    <property type="term" value="F:RNA polymerase II transcription regulatory region sequence-specific DNA binding"/>
    <property type="evidence" value="ECO:0007669"/>
    <property type="project" value="TreeGrafter"/>
</dbReference>
<dbReference type="SUPFAM" id="SSF57667">
    <property type="entry name" value="beta-beta-alpha zinc fingers"/>
    <property type="match status" value="1"/>
</dbReference>
<dbReference type="Gene3D" id="3.30.160.60">
    <property type="entry name" value="Classic Zinc Finger"/>
    <property type="match status" value="3"/>
</dbReference>
<keyword evidence="3 5" id="KW-0863">Zinc-finger</keyword>
<reference evidence="7 8" key="1">
    <citation type="submission" date="2019-09" db="EMBL/GenBank/DDBJ databases">
        <title>Bird 10,000 Genomes (B10K) Project - Family phase.</title>
        <authorList>
            <person name="Zhang G."/>
        </authorList>
    </citation>
    <scope>NUCLEOTIDE SEQUENCE [LARGE SCALE GENOMIC DNA]</scope>
    <source>
        <strain evidence="7">B10K-CU-031-08</strain>
        <tissue evidence="7">Muscle</tissue>
    </source>
</reference>
<evidence type="ECO:0000313" key="7">
    <source>
        <dbReference type="EMBL" id="NXY80302.1"/>
    </source>
</evidence>
<evidence type="ECO:0000313" key="8">
    <source>
        <dbReference type="Proteomes" id="UP000583049"/>
    </source>
</evidence>
<protein>
    <submittedName>
        <fullName evidence="7">ZN182 protein</fullName>
    </submittedName>
</protein>
<evidence type="ECO:0000259" key="6">
    <source>
        <dbReference type="PROSITE" id="PS50157"/>
    </source>
</evidence>
<comment type="caution">
    <text evidence="7">The sequence shown here is derived from an EMBL/GenBank/DDBJ whole genome shotgun (WGS) entry which is preliminary data.</text>
</comment>
<dbReference type="Pfam" id="PF00096">
    <property type="entry name" value="zf-C2H2"/>
    <property type="match status" value="1"/>
</dbReference>
<evidence type="ECO:0000256" key="3">
    <source>
        <dbReference type="ARBA" id="ARBA00022771"/>
    </source>
</evidence>
<dbReference type="GO" id="GO:0000981">
    <property type="term" value="F:DNA-binding transcription factor activity, RNA polymerase II-specific"/>
    <property type="evidence" value="ECO:0007669"/>
    <property type="project" value="TreeGrafter"/>
</dbReference>
<name>A0A7L4MSP0_GLAPT</name>
<sequence>TFKHRKAFTIHQRVHTGERPFACGYCPMAFRDKQTLTIHQRLHTGEKPFKCGECGK</sequence>
<proteinExistence type="predicted"/>
<keyword evidence="1" id="KW-0479">Metal-binding</keyword>
<dbReference type="GO" id="GO:0008270">
    <property type="term" value="F:zinc ion binding"/>
    <property type="evidence" value="ECO:0007669"/>
    <property type="project" value="UniProtKB-KW"/>
</dbReference>
<dbReference type="FunFam" id="3.30.160.60:FF:002343">
    <property type="entry name" value="Zinc finger protein 33A"/>
    <property type="match status" value="1"/>
</dbReference>
<dbReference type="Proteomes" id="UP000583049">
    <property type="component" value="Unassembled WGS sequence"/>
</dbReference>
<evidence type="ECO:0000256" key="1">
    <source>
        <dbReference type="ARBA" id="ARBA00022723"/>
    </source>
</evidence>
<dbReference type="PANTHER" id="PTHR14196:SF12">
    <property type="entry name" value="ZINC FINGER PROTEIN 208-LIKE"/>
    <property type="match status" value="1"/>
</dbReference>
<dbReference type="InterPro" id="IPR013087">
    <property type="entry name" value="Znf_C2H2_type"/>
</dbReference>
<organism evidence="7 8">
    <name type="scientific">Glareola pratincola</name>
    <name type="common">Collared pratincole</name>
    <name type="synonym">Hirundo pratincola</name>
    <dbReference type="NCBI Taxonomy" id="43316"/>
    <lineage>
        <taxon>Eukaryota</taxon>
        <taxon>Metazoa</taxon>
        <taxon>Chordata</taxon>
        <taxon>Craniata</taxon>
        <taxon>Vertebrata</taxon>
        <taxon>Euteleostomi</taxon>
        <taxon>Archelosauria</taxon>
        <taxon>Archosauria</taxon>
        <taxon>Dinosauria</taxon>
        <taxon>Saurischia</taxon>
        <taxon>Theropoda</taxon>
        <taxon>Coelurosauria</taxon>
        <taxon>Aves</taxon>
        <taxon>Neognathae</taxon>
        <taxon>Neoaves</taxon>
        <taxon>Charadriiformes</taxon>
        <taxon>Glareolidae</taxon>
        <taxon>Glareola</taxon>
    </lineage>
</organism>
<dbReference type="PANTHER" id="PTHR14196">
    <property type="entry name" value="ODD-SKIPPED - RELATED"/>
    <property type="match status" value="1"/>
</dbReference>
<evidence type="ECO:0000256" key="4">
    <source>
        <dbReference type="ARBA" id="ARBA00022833"/>
    </source>
</evidence>
<accession>A0A7L4MSP0</accession>
<feature type="domain" description="C2H2-type" evidence="6">
    <location>
        <begin position="1"/>
        <end position="20"/>
    </location>
</feature>
<dbReference type="EMBL" id="VWPO01007604">
    <property type="protein sequence ID" value="NXY80302.1"/>
    <property type="molecule type" value="Genomic_DNA"/>
</dbReference>
<feature type="domain" description="C2H2-type" evidence="6">
    <location>
        <begin position="21"/>
        <end position="48"/>
    </location>
</feature>
<feature type="non-terminal residue" evidence="7">
    <location>
        <position position="1"/>
    </location>
</feature>
<keyword evidence="8" id="KW-1185">Reference proteome</keyword>
<keyword evidence="2" id="KW-0677">Repeat</keyword>
<keyword evidence="4" id="KW-0862">Zinc</keyword>
<gene>
    <name evidence="7" type="primary">Znf182_1</name>
    <name evidence="7" type="ORF">GLAPRA_R04324</name>
</gene>
<evidence type="ECO:0000256" key="2">
    <source>
        <dbReference type="ARBA" id="ARBA00022737"/>
    </source>
</evidence>
<feature type="non-terminal residue" evidence="7">
    <location>
        <position position="56"/>
    </location>
</feature>
<dbReference type="InterPro" id="IPR050717">
    <property type="entry name" value="C2H2-ZF_Transcription_Reg"/>
</dbReference>
<dbReference type="InterPro" id="IPR036236">
    <property type="entry name" value="Znf_C2H2_sf"/>
</dbReference>
<dbReference type="PROSITE" id="PS50157">
    <property type="entry name" value="ZINC_FINGER_C2H2_2"/>
    <property type="match status" value="2"/>
</dbReference>
<dbReference type="PROSITE" id="PS00028">
    <property type="entry name" value="ZINC_FINGER_C2H2_1"/>
    <property type="match status" value="1"/>
</dbReference>